<name>A0A2Z4ACB3_9BACT</name>
<gene>
    <name evidence="2" type="ORF">DF168_00783</name>
</gene>
<sequence length="177" mass="20095">MVEETKGLVALFDTTEDVYHAAEKVRDANYKKWDVFTPFPIHGMDEAMGLSRSKVPIFSFVGGMTGFLAGMALAWFTGEFDYALIVGGKPYFSPIFPFPVAYELMILLAAFGAFFGMFITNLLPRHHHPVMSYKNWHRITDDKFLIMIECEDPKFDLEKTRDFLVEIGGTDISSVED</sequence>
<dbReference type="Proteomes" id="UP000247465">
    <property type="component" value="Chromosome"/>
</dbReference>
<feature type="transmembrane region" description="Helical" evidence="1">
    <location>
        <begin position="96"/>
        <end position="123"/>
    </location>
</feature>
<keyword evidence="1" id="KW-0812">Transmembrane</keyword>
<dbReference type="PANTHER" id="PTHR40394">
    <property type="entry name" value="LIPOPROTEIN-RELATED"/>
    <property type="match status" value="1"/>
</dbReference>
<reference evidence="2 3" key="1">
    <citation type="submission" date="2018-06" db="EMBL/GenBank/DDBJ databases">
        <title>Draft Genome Sequence of a Novel Marine Bacterium Related to the Verrucomicrobia.</title>
        <authorList>
            <person name="Vosseberg J."/>
            <person name="Martijn J."/>
            <person name="Ettema T.J.G."/>
        </authorList>
    </citation>
    <scope>NUCLEOTIDE SEQUENCE [LARGE SCALE GENOMIC DNA]</scope>
    <source>
        <strain evidence="2">TARA_B100001123</strain>
    </source>
</reference>
<protein>
    <recommendedName>
        <fullName evidence="4">DUF3341 domain-containing protein</fullName>
    </recommendedName>
</protein>
<dbReference type="AlphaFoldDB" id="A0A2Z4ACB3"/>
<keyword evidence="1" id="KW-1133">Transmembrane helix</keyword>
<organism evidence="2 3">
    <name type="scientific">Candidatus Moanibacter tarae</name>
    <dbReference type="NCBI Taxonomy" id="2200854"/>
    <lineage>
        <taxon>Bacteria</taxon>
        <taxon>Pseudomonadati</taxon>
        <taxon>Verrucomicrobiota</taxon>
        <taxon>Opitutia</taxon>
        <taxon>Puniceicoccales</taxon>
        <taxon>Puniceicoccales incertae sedis</taxon>
        <taxon>Candidatus Moanibacter</taxon>
    </lineage>
</organism>
<evidence type="ECO:0000313" key="3">
    <source>
        <dbReference type="Proteomes" id="UP000247465"/>
    </source>
</evidence>
<keyword evidence="1" id="KW-0472">Membrane</keyword>
<evidence type="ECO:0000313" key="2">
    <source>
        <dbReference type="EMBL" id="AWT59591.1"/>
    </source>
</evidence>
<evidence type="ECO:0000256" key="1">
    <source>
        <dbReference type="SAM" id="Phobius"/>
    </source>
</evidence>
<dbReference type="PANTHER" id="PTHR40394:SF2">
    <property type="entry name" value="QUINOL:CYTOCHROME C OXIDOREDUCTASE MEMBRANE PROTEIN"/>
    <property type="match status" value="1"/>
</dbReference>
<dbReference type="Pfam" id="PF11821">
    <property type="entry name" value="ActD"/>
    <property type="match status" value="1"/>
</dbReference>
<evidence type="ECO:0008006" key="4">
    <source>
        <dbReference type="Google" id="ProtNLM"/>
    </source>
</evidence>
<dbReference type="KEGG" id="mtar:DF168_00783"/>
<accession>A0A2Z4ACB3</accession>
<feature type="transmembrane region" description="Helical" evidence="1">
    <location>
        <begin position="57"/>
        <end position="76"/>
    </location>
</feature>
<dbReference type="InterPro" id="IPR021776">
    <property type="entry name" value="ActD"/>
</dbReference>
<proteinExistence type="predicted"/>
<dbReference type="EMBL" id="CP029803">
    <property type="protein sequence ID" value="AWT59591.1"/>
    <property type="molecule type" value="Genomic_DNA"/>
</dbReference>